<dbReference type="Pfam" id="PF14214">
    <property type="entry name" value="Helitron_like_N"/>
    <property type="match status" value="1"/>
</dbReference>
<dbReference type="OMA" id="VHSRRIF"/>
<dbReference type="eggNOG" id="KOG0987">
    <property type="taxonomic scope" value="Eukaryota"/>
</dbReference>
<proteinExistence type="predicted"/>
<evidence type="ECO:0000313" key="4">
    <source>
        <dbReference type="Proteomes" id="UP000032141"/>
    </source>
</evidence>
<sequence length="321" mass="37129">MQRIQRVLPLDSWGVIEHVTVTPAGGQYRTTNYKYKMVIAEDAVLSRSDLVDDRIFLSLANYEEIENGTKKPAFLIVNPYVKKFRSARDRFNTDPENSFHMRIVSERLKDGRTYNTPTASEVAALIPGDFSLDMDRRDIVLQKNGFRLGIKKGATEKTKKQKKPNISMRQWFAFRLHERKNESHSLVHSRRIFQQFVVDAFTTIESNRLKYLKVNQPSLSDSYDSIKESENARKVDMNEQGTEFTLPASFVGSHRYMKSCYLDAMAICLMLSDDDKKKYALFEIEKILKRYGTSLAKFDSMPRPPKTSSHDENVLVLDERS</sequence>
<dbReference type="STRING" id="109376.A0A0D3EA49"/>
<dbReference type="Proteomes" id="UP000032141">
    <property type="component" value="Chromosome C9"/>
</dbReference>
<evidence type="ECO:0000313" key="3">
    <source>
        <dbReference type="EnsemblPlants" id="Bo9g102430.1"/>
    </source>
</evidence>
<reference evidence="3" key="2">
    <citation type="submission" date="2015-03" db="UniProtKB">
        <authorList>
            <consortium name="EnsemblPlants"/>
        </authorList>
    </citation>
    <scope>IDENTIFICATION</scope>
</reference>
<dbReference type="AlphaFoldDB" id="A0A0D3EA49"/>
<dbReference type="PANTHER" id="PTHR45786">
    <property type="entry name" value="DNA BINDING PROTEIN-LIKE"/>
    <property type="match status" value="1"/>
</dbReference>
<feature type="compositionally biased region" description="Basic and acidic residues" evidence="1">
    <location>
        <begin position="308"/>
        <end position="321"/>
    </location>
</feature>
<dbReference type="InterPro" id="IPR025476">
    <property type="entry name" value="Helitron_helicase-like"/>
</dbReference>
<organism evidence="3 4">
    <name type="scientific">Brassica oleracea var. oleracea</name>
    <dbReference type="NCBI Taxonomy" id="109376"/>
    <lineage>
        <taxon>Eukaryota</taxon>
        <taxon>Viridiplantae</taxon>
        <taxon>Streptophyta</taxon>
        <taxon>Embryophyta</taxon>
        <taxon>Tracheophyta</taxon>
        <taxon>Spermatophyta</taxon>
        <taxon>Magnoliopsida</taxon>
        <taxon>eudicotyledons</taxon>
        <taxon>Gunneridae</taxon>
        <taxon>Pentapetalae</taxon>
        <taxon>rosids</taxon>
        <taxon>malvids</taxon>
        <taxon>Brassicales</taxon>
        <taxon>Brassicaceae</taxon>
        <taxon>Brassiceae</taxon>
        <taxon>Brassica</taxon>
    </lineage>
</organism>
<accession>A0A0D3EA49</accession>
<dbReference type="PANTHER" id="PTHR45786:SF66">
    <property type="entry name" value="HOOK MOTIF PROTEIN, PUTATIVE-RELATED"/>
    <property type="match status" value="1"/>
</dbReference>
<keyword evidence="4" id="KW-1185">Reference proteome</keyword>
<dbReference type="Gramene" id="Bo9g102430.1">
    <property type="protein sequence ID" value="Bo9g102430.1"/>
    <property type="gene ID" value="Bo9g102430"/>
</dbReference>
<dbReference type="EnsemblPlants" id="Bo9g102430.1">
    <property type="protein sequence ID" value="Bo9g102430.1"/>
    <property type="gene ID" value="Bo9g102430"/>
</dbReference>
<evidence type="ECO:0000259" key="2">
    <source>
        <dbReference type="Pfam" id="PF14214"/>
    </source>
</evidence>
<dbReference type="HOGENOM" id="CLU_867010_0_0_1"/>
<name>A0A0D3EA49_BRAOL</name>
<protein>
    <recommendedName>
        <fullName evidence="2">Helitron helicase-like domain-containing protein</fullName>
    </recommendedName>
</protein>
<feature type="region of interest" description="Disordered" evidence="1">
    <location>
        <begin position="299"/>
        <end position="321"/>
    </location>
</feature>
<feature type="domain" description="Helitron helicase-like" evidence="2">
    <location>
        <begin position="171"/>
        <end position="269"/>
    </location>
</feature>
<evidence type="ECO:0000256" key="1">
    <source>
        <dbReference type="SAM" id="MobiDB-lite"/>
    </source>
</evidence>
<reference evidence="3 4" key="1">
    <citation type="journal article" date="2014" name="Genome Biol.">
        <title>Transcriptome and methylome profiling reveals relics of genome dominance in the mesopolyploid Brassica oleracea.</title>
        <authorList>
            <person name="Parkin I.A."/>
            <person name="Koh C."/>
            <person name="Tang H."/>
            <person name="Robinson S.J."/>
            <person name="Kagale S."/>
            <person name="Clarke W.E."/>
            <person name="Town C.D."/>
            <person name="Nixon J."/>
            <person name="Krishnakumar V."/>
            <person name="Bidwell S.L."/>
            <person name="Denoeud F."/>
            <person name="Belcram H."/>
            <person name="Links M.G."/>
            <person name="Just J."/>
            <person name="Clarke C."/>
            <person name="Bender T."/>
            <person name="Huebert T."/>
            <person name="Mason A.S."/>
            <person name="Pires J.C."/>
            <person name="Barker G."/>
            <person name="Moore J."/>
            <person name="Walley P.G."/>
            <person name="Manoli S."/>
            <person name="Batley J."/>
            <person name="Edwards D."/>
            <person name="Nelson M.N."/>
            <person name="Wang X."/>
            <person name="Paterson A.H."/>
            <person name="King G."/>
            <person name="Bancroft I."/>
            <person name="Chalhoub B."/>
            <person name="Sharpe A.G."/>
        </authorList>
    </citation>
    <scope>NUCLEOTIDE SEQUENCE</scope>
    <source>
        <strain evidence="3 4">cv. TO1000</strain>
    </source>
</reference>